<dbReference type="KEGG" id="sgl:SG0864"/>
<dbReference type="GO" id="GO:0016787">
    <property type="term" value="F:hydrolase activity"/>
    <property type="evidence" value="ECO:0007669"/>
    <property type="project" value="UniProtKB-KW"/>
</dbReference>
<dbReference type="eggNOG" id="COG0596">
    <property type="taxonomic scope" value="Bacteria"/>
</dbReference>
<gene>
    <name evidence="4" type="primary">ybfF</name>
    <name evidence="3" type="ordered locus">SG0864</name>
    <name evidence="4" type="ORF">SGGMMB4_01940</name>
</gene>
<keyword evidence="5" id="KW-1185">Reference proteome</keyword>
<accession>Q2NUN6</accession>
<dbReference type="STRING" id="343509.SG0864"/>
<reference evidence="4 6" key="2">
    <citation type="submission" date="2015-05" db="EMBL/GenBank/DDBJ databases">
        <authorList>
            <person name="Goodhead I."/>
        </authorList>
    </citation>
    <scope>NUCLEOTIDE SEQUENCE [LARGE SCALE GENOMIC DNA]</scope>
    <source>
        <strain evidence="4">B4</strain>
        <strain evidence="6">morsitans</strain>
    </source>
</reference>
<evidence type="ECO:0000313" key="4">
    <source>
        <dbReference type="EMBL" id="CRL44695.1"/>
    </source>
</evidence>
<keyword evidence="1" id="KW-0378">Hydrolase</keyword>
<evidence type="ECO:0000313" key="3">
    <source>
        <dbReference type="EMBL" id="BAE74139.1"/>
    </source>
</evidence>
<protein>
    <submittedName>
        <fullName evidence="4">Esterase YbfF</fullName>
    </submittedName>
</protein>
<evidence type="ECO:0000256" key="1">
    <source>
        <dbReference type="ARBA" id="ARBA00022801"/>
    </source>
</evidence>
<dbReference type="InterPro" id="IPR029058">
    <property type="entry name" value="AB_hydrolase_fold"/>
</dbReference>
<dbReference type="Proteomes" id="UP000245838">
    <property type="component" value="Chromosome sggmmb4_Chromosome"/>
</dbReference>
<evidence type="ECO:0000259" key="2">
    <source>
        <dbReference type="Pfam" id="PF00561"/>
    </source>
</evidence>
<evidence type="ECO:0000313" key="5">
    <source>
        <dbReference type="Proteomes" id="UP000001932"/>
    </source>
</evidence>
<reference evidence="3 5" key="1">
    <citation type="journal article" date="2006" name="Genome Res.">
        <title>Massive genome erosion and functional adaptations provide insights into the symbiotic lifestyle of Sodalis glossinidius in the tsetse host.</title>
        <authorList>
            <person name="Toh H."/>
            <person name="Weiss B.L."/>
            <person name="Perkin S.A.H."/>
            <person name="Yamashita A."/>
            <person name="Oshima K."/>
            <person name="Hattori M."/>
            <person name="Aksoy S."/>
        </authorList>
    </citation>
    <scope>NUCLEOTIDE SEQUENCE [LARGE SCALE GENOMIC DNA]</scope>
    <source>
        <strain evidence="3">Morsitans</strain>
        <strain evidence="5">morsitans</strain>
    </source>
</reference>
<dbReference type="PANTHER" id="PTHR46118:SF4">
    <property type="entry name" value="PROTEIN ABHD11"/>
    <property type="match status" value="1"/>
</dbReference>
<dbReference type="Pfam" id="PF00561">
    <property type="entry name" value="Abhydrolase_1"/>
    <property type="match status" value="1"/>
</dbReference>
<dbReference type="SUPFAM" id="SSF53474">
    <property type="entry name" value="alpha/beta-Hydrolases"/>
    <property type="match status" value="1"/>
</dbReference>
<dbReference type="EMBL" id="LN854557">
    <property type="protein sequence ID" value="CRL44695.1"/>
    <property type="molecule type" value="Genomic_DNA"/>
</dbReference>
<sequence>MKLNYRLQAAHQPEQGLPVVFIHGLFGSLDNLGGLARPLGENHRTLQIDLRNHGLSPHAPTMRYDEMEQDVMALLDALLIERCIVIGHSMGGKVAMTLRAQAPGRIARAVVIDMAPVAYEVRSHDAIFTALARVSNAGVTQRSEAARLMEQDIDDASTVQFLLKSFHQGHWRFDVKSIAHNYADIIGWRTQAPWPGPVLFIRDGNSPYLDDRYRDQIRQQFPTLALTWWPALAIGCMPKSPRRYCAPSRVFWRRVKPAEAVSHCRRPRR</sequence>
<dbReference type="EMBL" id="AP008232">
    <property type="protein sequence ID" value="BAE74139.1"/>
    <property type="molecule type" value="Genomic_DNA"/>
</dbReference>
<proteinExistence type="predicted"/>
<dbReference type="Gene3D" id="3.40.50.1820">
    <property type="entry name" value="alpha/beta hydrolase"/>
    <property type="match status" value="1"/>
</dbReference>
<feature type="domain" description="AB hydrolase-1" evidence="2">
    <location>
        <begin position="18"/>
        <end position="114"/>
    </location>
</feature>
<evidence type="ECO:0000313" key="6">
    <source>
        <dbReference type="Proteomes" id="UP000245838"/>
    </source>
</evidence>
<dbReference type="HOGENOM" id="CLU_020336_53_1_6"/>
<organism evidence="3 5">
    <name type="scientific">Sodalis glossinidius (strain morsitans)</name>
    <dbReference type="NCBI Taxonomy" id="343509"/>
    <lineage>
        <taxon>Bacteria</taxon>
        <taxon>Pseudomonadati</taxon>
        <taxon>Pseudomonadota</taxon>
        <taxon>Gammaproteobacteria</taxon>
        <taxon>Enterobacterales</taxon>
        <taxon>Bruguierivoracaceae</taxon>
        <taxon>Sodalis</taxon>
    </lineage>
</organism>
<name>Q2NUN6_SODGM</name>
<dbReference type="Proteomes" id="UP000001932">
    <property type="component" value="Chromosome"/>
</dbReference>
<dbReference type="InterPro" id="IPR000073">
    <property type="entry name" value="AB_hydrolase_1"/>
</dbReference>
<dbReference type="PANTHER" id="PTHR46118">
    <property type="entry name" value="PROTEIN ABHD11"/>
    <property type="match status" value="1"/>
</dbReference>
<dbReference type="AlphaFoldDB" id="Q2NUN6"/>